<dbReference type="PANTHER" id="PTHR33567">
    <property type="entry name" value="CHROMATE ION TRANSPORTER (EUROFUNG)"/>
    <property type="match status" value="1"/>
</dbReference>
<keyword evidence="9" id="KW-1185">Reference proteome</keyword>
<organism evidence="8 9">
    <name type="scientific">Stutzerimonas azotifigens</name>
    <dbReference type="NCBI Taxonomy" id="291995"/>
    <lineage>
        <taxon>Bacteria</taxon>
        <taxon>Pseudomonadati</taxon>
        <taxon>Pseudomonadota</taxon>
        <taxon>Gammaproteobacteria</taxon>
        <taxon>Pseudomonadales</taxon>
        <taxon>Pseudomonadaceae</taxon>
        <taxon>Stutzerimonas</taxon>
    </lineage>
</organism>
<protein>
    <submittedName>
        <fullName evidence="8">Chromate efflux transporter</fullName>
    </submittedName>
</protein>
<accession>A0ABR5Z574</accession>
<dbReference type="PANTHER" id="PTHR33567:SF3">
    <property type="entry name" value="CHROMATE ION TRANSPORTER (EUROFUNG)"/>
    <property type="match status" value="1"/>
</dbReference>
<evidence type="ECO:0000256" key="4">
    <source>
        <dbReference type="ARBA" id="ARBA00022692"/>
    </source>
</evidence>
<feature type="transmembrane region" description="Helical" evidence="7">
    <location>
        <begin position="90"/>
        <end position="112"/>
    </location>
</feature>
<dbReference type="InterPro" id="IPR014047">
    <property type="entry name" value="Chr_Tranpt_l_chain"/>
</dbReference>
<comment type="subcellular location">
    <subcellularLocation>
        <location evidence="1">Cell membrane</location>
        <topology evidence="1">Multi-pass membrane protein</topology>
    </subcellularLocation>
</comment>
<feature type="transmembrane region" description="Helical" evidence="7">
    <location>
        <begin position="20"/>
        <end position="40"/>
    </location>
</feature>
<evidence type="ECO:0000256" key="2">
    <source>
        <dbReference type="ARBA" id="ARBA00005262"/>
    </source>
</evidence>
<evidence type="ECO:0000313" key="8">
    <source>
        <dbReference type="EMBL" id="MBA1275375.1"/>
    </source>
</evidence>
<sequence>MSSLPDSSERPPEIRLSEAFWFWLKLGFISFGGPAGQISIMHQELVERRRWLSERRFLHALNYCMLLPGPEAQQLATYIGWLLHRTRGGLLAGVLFVLPSLFILVALSWVYIAYGNVPLVAGIFYGIKPAVTAIVAQAAWRIGSRALKNSGLLAIALASFVAIFAFDVPFPLIVLGAGLIGYLGGRLSPASFSPGGGHGATAKSFGPALIDDDTPTPPHARFSTARLAMILLVGALLWLLPMGLLTLAFGWEGTLTQMSWFFTKAALLTFGGAYAVLPYVYQGAIGHYGWLTPTQMIDGLALGETTPGPLIMVVAFVAFVGAYVQQVFGADQAFLGGALAAALVTWFTFLPSFLFILAGGPLVESTHGELKFTAPLTAITAAVVGVIVNLAFFFGYHVFWPEGFSGRFDWISALIAAAAAVALFRYKRGVIEVLCVSAALGATVHLLA</sequence>
<keyword evidence="4 7" id="KW-0812">Transmembrane</keyword>
<evidence type="ECO:0000256" key="1">
    <source>
        <dbReference type="ARBA" id="ARBA00004651"/>
    </source>
</evidence>
<dbReference type="Proteomes" id="UP000786387">
    <property type="component" value="Unassembled WGS sequence"/>
</dbReference>
<comment type="similarity">
    <text evidence="2">Belongs to the chromate ion transporter (CHR) (TC 2.A.51) family.</text>
</comment>
<reference evidence="8 9" key="1">
    <citation type="submission" date="2020-02" db="EMBL/GenBank/DDBJ databases">
        <title>Synteny-based analysis reveals conserved mechanism for high triclosan tolerance in Pseudomonas, as well as instances of horizontal transfer.</title>
        <authorList>
            <person name="Mcfarland A.G."/>
            <person name="Bertucci H.K."/>
            <person name="Litmann E."/>
            <person name="Shen J."/>
            <person name="Huttenhower C."/>
            <person name="Hartmann E.M."/>
        </authorList>
    </citation>
    <scope>NUCLEOTIDE SEQUENCE [LARGE SCALE GENOMIC DNA]</scope>
    <source>
        <strain evidence="8 9">115A1</strain>
    </source>
</reference>
<keyword evidence="5 7" id="KW-1133">Transmembrane helix</keyword>
<dbReference type="NCBIfam" id="TIGR00937">
    <property type="entry name" value="2A51"/>
    <property type="match status" value="1"/>
</dbReference>
<dbReference type="InterPro" id="IPR003370">
    <property type="entry name" value="Chromate_transpt"/>
</dbReference>
<feature type="transmembrane region" description="Helical" evidence="7">
    <location>
        <begin position="376"/>
        <end position="396"/>
    </location>
</feature>
<evidence type="ECO:0000256" key="6">
    <source>
        <dbReference type="ARBA" id="ARBA00023136"/>
    </source>
</evidence>
<dbReference type="EMBL" id="JAAMRF010000010">
    <property type="protein sequence ID" value="MBA1275375.1"/>
    <property type="molecule type" value="Genomic_DNA"/>
</dbReference>
<gene>
    <name evidence="8" type="primary">chrA</name>
    <name evidence="8" type="ORF">G7026_18665</name>
</gene>
<feature type="transmembrane region" description="Helical" evidence="7">
    <location>
        <begin position="306"/>
        <end position="324"/>
    </location>
</feature>
<dbReference type="RefSeq" id="WP_181072401.1">
    <property type="nucleotide sequence ID" value="NZ_JAAMRF010000010.1"/>
</dbReference>
<feature type="transmembrane region" description="Helical" evidence="7">
    <location>
        <begin position="333"/>
        <end position="356"/>
    </location>
</feature>
<evidence type="ECO:0000256" key="5">
    <source>
        <dbReference type="ARBA" id="ARBA00022989"/>
    </source>
</evidence>
<feature type="transmembrane region" description="Helical" evidence="7">
    <location>
        <begin position="152"/>
        <end position="183"/>
    </location>
</feature>
<dbReference type="Pfam" id="PF02417">
    <property type="entry name" value="Chromate_transp"/>
    <property type="match status" value="2"/>
</dbReference>
<name>A0ABR5Z574_9GAMM</name>
<dbReference type="PIRSF" id="PIRSF004810">
    <property type="entry name" value="ChrA"/>
    <property type="match status" value="1"/>
</dbReference>
<evidence type="ECO:0000256" key="7">
    <source>
        <dbReference type="SAM" id="Phobius"/>
    </source>
</evidence>
<comment type="caution">
    <text evidence="8">The sequence shown here is derived from an EMBL/GenBank/DDBJ whole genome shotgun (WGS) entry which is preliminary data.</text>
</comment>
<keyword evidence="3" id="KW-1003">Cell membrane</keyword>
<keyword evidence="6 7" id="KW-0472">Membrane</keyword>
<proteinExistence type="inferred from homology"/>
<feature type="transmembrane region" description="Helical" evidence="7">
    <location>
        <begin position="118"/>
        <end position="140"/>
    </location>
</feature>
<feature type="transmembrane region" description="Helical" evidence="7">
    <location>
        <begin position="227"/>
        <end position="249"/>
    </location>
</feature>
<feature type="transmembrane region" description="Helical" evidence="7">
    <location>
        <begin position="261"/>
        <end position="281"/>
    </location>
</feature>
<evidence type="ECO:0000256" key="3">
    <source>
        <dbReference type="ARBA" id="ARBA00022475"/>
    </source>
</evidence>
<evidence type="ECO:0000313" key="9">
    <source>
        <dbReference type="Proteomes" id="UP000786387"/>
    </source>
</evidence>